<evidence type="ECO:0000256" key="7">
    <source>
        <dbReference type="SAM" id="Phobius"/>
    </source>
</evidence>
<dbReference type="GO" id="GO:0022857">
    <property type="term" value="F:transmembrane transporter activity"/>
    <property type="evidence" value="ECO:0007669"/>
    <property type="project" value="InterPro"/>
</dbReference>
<evidence type="ECO:0000256" key="4">
    <source>
        <dbReference type="ARBA" id="ARBA00022692"/>
    </source>
</evidence>
<proteinExistence type="predicted"/>
<feature type="transmembrane region" description="Helical" evidence="7">
    <location>
        <begin position="51"/>
        <end position="73"/>
    </location>
</feature>
<feature type="transmembrane region" description="Helical" evidence="7">
    <location>
        <begin position="408"/>
        <end position="430"/>
    </location>
</feature>
<dbReference type="InterPro" id="IPR036259">
    <property type="entry name" value="MFS_trans_sf"/>
</dbReference>
<dbReference type="EMBL" id="MLJW01000114">
    <property type="protein sequence ID" value="OIQ98826.1"/>
    <property type="molecule type" value="Genomic_DNA"/>
</dbReference>
<evidence type="ECO:0000256" key="5">
    <source>
        <dbReference type="ARBA" id="ARBA00022989"/>
    </source>
</evidence>
<comment type="subcellular location">
    <subcellularLocation>
        <location evidence="1">Cell membrane</location>
        <topology evidence="1">Multi-pass membrane protein</topology>
    </subcellularLocation>
</comment>
<dbReference type="AlphaFoldDB" id="A0A1J5RT19"/>
<feature type="transmembrane region" description="Helical" evidence="7">
    <location>
        <begin position="347"/>
        <end position="370"/>
    </location>
</feature>
<feature type="domain" description="Major facilitator superfamily (MFS) profile" evidence="8">
    <location>
        <begin position="51"/>
        <end position="434"/>
    </location>
</feature>
<feature type="transmembrane region" description="Helical" evidence="7">
    <location>
        <begin position="179"/>
        <end position="201"/>
    </location>
</feature>
<sequence>MAESTSPGQPNPTPRDGEILAPEPALIAAERGGSTPGGIRDEQLIVRESPAFLRTVLSLFAAGFSTFALLYSVQPMMPVFAHAFHLKAAASSLVLSVSTAGLAFGLLFVGPISDGVGRKNVMVLSLLGATACMLASVASPTWGLVLVLRALLGVCLSGFVAVAMTYLSEEIHPKDLGFAMGLYIGGNGLGGMLGRLIAGVLVDFLSWRVTLAILGALTGCVTLIFWRIVPASRHFRPVRHNAGSLVRGFSVHLRDSALRLLFLEGFLLMGGFVTLFNYVTYRLLSPPYDLSQAAVGCMPAVYFGGIYSSARMGALADRYGRRRVLWVIICVMIGGLLITLADPLWALLAGMVFFSAGFFGAHSVASSWVGRRALTARGQASSLYLLSYYVGGSVAGTAGGVFWHSDGWPGVVVFIGGILAVSLLVSLRLIQIPPLEAALARARS</sequence>
<reference evidence="9" key="1">
    <citation type="submission" date="2016-10" db="EMBL/GenBank/DDBJ databases">
        <title>Sequence of Gallionella enrichment culture.</title>
        <authorList>
            <person name="Poehlein A."/>
            <person name="Muehling M."/>
            <person name="Daniel R."/>
        </authorList>
    </citation>
    <scope>NUCLEOTIDE SEQUENCE</scope>
</reference>
<feature type="transmembrane region" description="Helical" evidence="7">
    <location>
        <begin position="324"/>
        <end position="341"/>
    </location>
</feature>
<dbReference type="PROSITE" id="PS50850">
    <property type="entry name" value="MFS"/>
    <property type="match status" value="1"/>
</dbReference>
<feature type="transmembrane region" description="Helical" evidence="7">
    <location>
        <begin position="144"/>
        <end position="167"/>
    </location>
</feature>
<evidence type="ECO:0000256" key="1">
    <source>
        <dbReference type="ARBA" id="ARBA00004651"/>
    </source>
</evidence>
<keyword evidence="5 7" id="KW-1133">Transmembrane helix</keyword>
<feature type="transmembrane region" description="Helical" evidence="7">
    <location>
        <begin position="121"/>
        <end position="138"/>
    </location>
</feature>
<organism evidence="9">
    <name type="scientific">mine drainage metagenome</name>
    <dbReference type="NCBI Taxonomy" id="410659"/>
    <lineage>
        <taxon>unclassified sequences</taxon>
        <taxon>metagenomes</taxon>
        <taxon>ecological metagenomes</taxon>
    </lineage>
</organism>
<evidence type="ECO:0000256" key="2">
    <source>
        <dbReference type="ARBA" id="ARBA00022448"/>
    </source>
</evidence>
<accession>A0A1J5RT19</accession>
<dbReference type="CDD" id="cd17324">
    <property type="entry name" value="MFS_NepI_like"/>
    <property type="match status" value="1"/>
</dbReference>
<dbReference type="PROSITE" id="PS00216">
    <property type="entry name" value="SUGAR_TRANSPORT_1"/>
    <property type="match status" value="1"/>
</dbReference>
<feature type="transmembrane region" description="Helical" evidence="7">
    <location>
        <begin position="88"/>
        <end position="109"/>
    </location>
</feature>
<dbReference type="Gene3D" id="1.20.1250.20">
    <property type="entry name" value="MFS general substrate transporter like domains"/>
    <property type="match status" value="1"/>
</dbReference>
<evidence type="ECO:0000313" key="9">
    <source>
        <dbReference type="EMBL" id="OIQ98826.1"/>
    </source>
</evidence>
<keyword evidence="3" id="KW-1003">Cell membrane</keyword>
<keyword evidence="6 7" id="KW-0472">Membrane</keyword>
<protein>
    <submittedName>
        <fullName evidence="9">Inner membrane transport protein YnfM</fullName>
    </submittedName>
</protein>
<evidence type="ECO:0000259" key="8">
    <source>
        <dbReference type="PROSITE" id="PS50850"/>
    </source>
</evidence>
<evidence type="ECO:0000256" key="6">
    <source>
        <dbReference type="ARBA" id="ARBA00023136"/>
    </source>
</evidence>
<dbReference type="PANTHER" id="PTHR43271">
    <property type="entry name" value="BLL2771 PROTEIN"/>
    <property type="match status" value="1"/>
</dbReference>
<feature type="transmembrane region" description="Helical" evidence="7">
    <location>
        <begin position="382"/>
        <end position="402"/>
    </location>
</feature>
<dbReference type="InterPro" id="IPR020846">
    <property type="entry name" value="MFS_dom"/>
</dbReference>
<comment type="caution">
    <text evidence="9">The sequence shown here is derived from an EMBL/GenBank/DDBJ whole genome shotgun (WGS) entry which is preliminary data.</text>
</comment>
<dbReference type="Pfam" id="PF07690">
    <property type="entry name" value="MFS_1"/>
    <property type="match status" value="1"/>
</dbReference>
<keyword evidence="4 7" id="KW-0812">Transmembrane</keyword>
<keyword evidence="2" id="KW-0813">Transport</keyword>
<dbReference type="SUPFAM" id="SSF103473">
    <property type="entry name" value="MFS general substrate transporter"/>
    <property type="match status" value="1"/>
</dbReference>
<dbReference type="InterPro" id="IPR011701">
    <property type="entry name" value="MFS"/>
</dbReference>
<name>A0A1J5RT19_9ZZZZ</name>
<feature type="transmembrane region" description="Helical" evidence="7">
    <location>
        <begin position="293"/>
        <end position="312"/>
    </location>
</feature>
<feature type="transmembrane region" description="Helical" evidence="7">
    <location>
        <begin position="207"/>
        <end position="229"/>
    </location>
</feature>
<dbReference type="InterPro" id="IPR005829">
    <property type="entry name" value="Sugar_transporter_CS"/>
</dbReference>
<feature type="transmembrane region" description="Helical" evidence="7">
    <location>
        <begin position="260"/>
        <end position="281"/>
    </location>
</feature>
<gene>
    <name evidence="9" type="primary">ynfM_3</name>
    <name evidence="9" type="ORF">GALL_191920</name>
</gene>
<evidence type="ECO:0000256" key="3">
    <source>
        <dbReference type="ARBA" id="ARBA00022475"/>
    </source>
</evidence>
<dbReference type="PANTHER" id="PTHR43271:SF1">
    <property type="entry name" value="INNER MEMBRANE TRANSPORT PROTEIN YNFM"/>
    <property type="match status" value="1"/>
</dbReference>
<dbReference type="GO" id="GO:0005886">
    <property type="term" value="C:plasma membrane"/>
    <property type="evidence" value="ECO:0007669"/>
    <property type="project" value="UniProtKB-SubCell"/>
</dbReference>